<dbReference type="Pfam" id="PF05686">
    <property type="entry name" value="Glyco_transf_90"/>
    <property type="match status" value="1"/>
</dbReference>
<dbReference type="PANTHER" id="PTHR12203">
    <property type="entry name" value="KDEL LYS-ASP-GLU-LEU CONTAINING - RELATED"/>
    <property type="match status" value="1"/>
</dbReference>
<dbReference type="Proteomes" id="UP000612055">
    <property type="component" value="Unassembled WGS sequence"/>
</dbReference>
<dbReference type="SMART" id="SM00672">
    <property type="entry name" value="CAP10"/>
    <property type="match status" value="1"/>
</dbReference>
<organism evidence="5 6">
    <name type="scientific">Edaphochlamys debaryana</name>
    <dbReference type="NCBI Taxonomy" id="47281"/>
    <lineage>
        <taxon>Eukaryota</taxon>
        <taxon>Viridiplantae</taxon>
        <taxon>Chlorophyta</taxon>
        <taxon>core chlorophytes</taxon>
        <taxon>Chlorophyceae</taxon>
        <taxon>CS clade</taxon>
        <taxon>Chlamydomonadales</taxon>
        <taxon>Chlamydomonadales incertae sedis</taxon>
        <taxon>Edaphochlamys</taxon>
    </lineage>
</organism>
<evidence type="ECO:0000313" key="6">
    <source>
        <dbReference type="Proteomes" id="UP000612055"/>
    </source>
</evidence>
<gene>
    <name evidence="5" type="ORF">HYH03_008217</name>
</gene>
<evidence type="ECO:0000256" key="3">
    <source>
        <dbReference type="SAM" id="SignalP"/>
    </source>
</evidence>
<comment type="caution">
    <text evidence="5">The sequence shown here is derived from an EMBL/GenBank/DDBJ whole genome shotgun (WGS) entry which is preliminary data.</text>
</comment>
<keyword evidence="6" id="KW-1185">Reference proteome</keyword>
<accession>A0A835Y2Y3</accession>
<dbReference type="AlphaFoldDB" id="A0A835Y2Y3"/>
<evidence type="ECO:0000256" key="1">
    <source>
        <dbReference type="ARBA" id="ARBA00010118"/>
    </source>
</evidence>
<sequence>MGRGRTLLAVLALATVVGIPPASGRTLHLSDPEPEVLSVPLGQVIVDDGEWREFLEANLEQDLKHWRAKAPLRANDTWTLYHDFFREHPDWYAIWWMVLVWKNKLYWLRPGKVEAVGHAPRVAAPFIVAFSDKVSHWLERGHLQLPNVIFMPRWCGPHRRCVVPLFSGGKTIDHEGEDTDILIPQVHFGENVLHTLPWDQKHDLAFFRGIPFCSAYWGDPVPHCRTACPRTYLAWRSDLDARTHRTPAYLDVGLVEPPFLPWLNDTALFEDFKGCQPDPIPVVPRSPMSTHARYKYLVHLEGIAHSFRLSQLMLTNSLVLFQQQPFIEYFYRSLKPGVHLMQFWNVTPHHTKSERLDDIYDVIDDLRRRDKADPSDLQRIITASQSFAVKFLSNSGRARYLKDALTAYKSLFPDMDAYLEGFVAELRAKGEPLPR</sequence>
<dbReference type="GO" id="GO:0016740">
    <property type="term" value="F:transferase activity"/>
    <property type="evidence" value="ECO:0007669"/>
    <property type="project" value="UniProtKB-KW"/>
</dbReference>
<keyword evidence="2" id="KW-0808">Transferase</keyword>
<dbReference type="InterPro" id="IPR006598">
    <property type="entry name" value="CAP10"/>
</dbReference>
<evidence type="ECO:0000259" key="4">
    <source>
        <dbReference type="SMART" id="SM00672"/>
    </source>
</evidence>
<protein>
    <recommendedName>
        <fullName evidence="4">Glycosyl transferase CAP10 domain-containing protein</fullName>
    </recommendedName>
</protein>
<name>A0A835Y2Y3_9CHLO</name>
<feature type="chain" id="PRO_5032452574" description="Glycosyl transferase CAP10 domain-containing protein" evidence="3">
    <location>
        <begin position="25"/>
        <end position="435"/>
    </location>
</feature>
<dbReference type="EMBL" id="JAEHOE010000036">
    <property type="protein sequence ID" value="KAG2493703.1"/>
    <property type="molecule type" value="Genomic_DNA"/>
</dbReference>
<dbReference type="OrthoDB" id="202415at2759"/>
<keyword evidence="3" id="KW-0732">Signal</keyword>
<feature type="domain" description="Glycosyl transferase CAP10" evidence="4">
    <location>
        <begin position="144"/>
        <end position="409"/>
    </location>
</feature>
<comment type="similarity">
    <text evidence="1">Belongs to the glycosyltransferase 90 family.</text>
</comment>
<proteinExistence type="inferred from homology"/>
<feature type="signal peptide" evidence="3">
    <location>
        <begin position="1"/>
        <end position="24"/>
    </location>
</feature>
<dbReference type="PANTHER" id="PTHR12203:SF35">
    <property type="entry name" value="PROTEIN O-GLUCOSYLTRANSFERASE 1"/>
    <property type="match status" value="1"/>
</dbReference>
<evidence type="ECO:0000256" key="2">
    <source>
        <dbReference type="ARBA" id="ARBA00022679"/>
    </source>
</evidence>
<reference evidence="5" key="1">
    <citation type="journal article" date="2020" name="bioRxiv">
        <title>Comparative genomics of Chlamydomonas.</title>
        <authorList>
            <person name="Craig R.J."/>
            <person name="Hasan A.R."/>
            <person name="Ness R.W."/>
            <person name="Keightley P.D."/>
        </authorList>
    </citation>
    <scope>NUCLEOTIDE SEQUENCE</scope>
    <source>
        <strain evidence="5">CCAP 11/70</strain>
    </source>
</reference>
<evidence type="ECO:0000313" key="5">
    <source>
        <dbReference type="EMBL" id="KAG2493703.1"/>
    </source>
</evidence>
<dbReference type="InterPro" id="IPR051091">
    <property type="entry name" value="O-Glucosyltr/Glycosyltrsf_90"/>
</dbReference>